<organism evidence="1 2">
    <name type="scientific">Frigoriglobus tundricola</name>
    <dbReference type="NCBI Taxonomy" id="2774151"/>
    <lineage>
        <taxon>Bacteria</taxon>
        <taxon>Pseudomonadati</taxon>
        <taxon>Planctomycetota</taxon>
        <taxon>Planctomycetia</taxon>
        <taxon>Gemmatales</taxon>
        <taxon>Gemmataceae</taxon>
        <taxon>Frigoriglobus</taxon>
    </lineage>
</organism>
<dbReference type="RefSeq" id="WP_171473674.1">
    <property type="nucleotide sequence ID" value="NZ_CP053452.2"/>
</dbReference>
<reference evidence="2" key="1">
    <citation type="submission" date="2020-05" db="EMBL/GenBank/DDBJ databases">
        <title>Frigoriglobus tundricola gen. nov., sp. nov., a psychrotolerant cellulolytic planctomycete of the family Gemmataceae with two divergent copies of 16S rRNA gene.</title>
        <authorList>
            <person name="Kulichevskaya I.S."/>
            <person name="Ivanova A.A."/>
            <person name="Naumoff D.G."/>
            <person name="Beletsky A.V."/>
            <person name="Rijpstra W.I.C."/>
            <person name="Sinninghe Damste J.S."/>
            <person name="Mardanov A.V."/>
            <person name="Ravin N.V."/>
            <person name="Dedysh S.N."/>
        </authorList>
    </citation>
    <scope>NUCLEOTIDE SEQUENCE [LARGE SCALE GENOMIC DNA]</scope>
    <source>
        <strain evidence="2">PL17</strain>
    </source>
</reference>
<proteinExistence type="predicted"/>
<accession>A0A6M5YYA7</accession>
<dbReference type="AlphaFoldDB" id="A0A6M5YYA7"/>
<evidence type="ECO:0000313" key="1">
    <source>
        <dbReference type="EMBL" id="QJW98514.1"/>
    </source>
</evidence>
<gene>
    <name evidence="1" type="ORF">FTUN_6104</name>
</gene>
<dbReference type="Proteomes" id="UP000503447">
    <property type="component" value="Chromosome"/>
</dbReference>
<dbReference type="KEGG" id="ftj:FTUN_6104"/>
<name>A0A6M5YYA7_9BACT</name>
<sequence length="75" mass="8769">MELLDLDAIFNNDRPTVPRPPDVKPDDLPAQWLAVYRERATIRELSGGLPRELAEHYALLDTLELMKTWEQYPTY</sequence>
<dbReference type="EMBL" id="CP053452">
    <property type="protein sequence ID" value="QJW98514.1"/>
    <property type="molecule type" value="Genomic_DNA"/>
</dbReference>
<protein>
    <submittedName>
        <fullName evidence="1">Uncharacterized protein</fullName>
    </submittedName>
</protein>
<evidence type="ECO:0000313" key="2">
    <source>
        <dbReference type="Proteomes" id="UP000503447"/>
    </source>
</evidence>
<keyword evidence="2" id="KW-1185">Reference proteome</keyword>